<evidence type="ECO:0000313" key="1">
    <source>
        <dbReference type="EMBL" id="MBX61452.1"/>
    </source>
</evidence>
<name>A0A2P2Q3C9_RHIMU</name>
<organism evidence="1">
    <name type="scientific">Rhizophora mucronata</name>
    <name type="common">Asiatic mangrove</name>
    <dbReference type="NCBI Taxonomy" id="61149"/>
    <lineage>
        <taxon>Eukaryota</taxon>
        <taxon>Viridiplantae</taxon>
        <taxon>Streptophyta</taxon>
        <taxon>Embryophyta</taxon>
        <taxon>Tracheophyta</taxon>
        <taxon>Spermatophyta</taxon>
        <taxon>Magnoliopsida</taxon>
        <taxon>eudicotyledons</taxon>
        <taxon>Gunneridae</taxon>
        <taxon>Pentapetalae</taxon>
        <taxon>rosids</taxon>
        <taxon>fabids</taxon>
        <taxon>Malpighiales</taxon>
        <taxon>Rhizophoraceae</taxon>
        <taxon>Rhizophora</taxon>
    </lineage>
</organism>
<dbReference type="EMBL" id="GGEC01080968">
    <property type="protein sequence ID" value="MBX61452.1"/>
    <property type="molecule type" value="Transcribed_RNA"/>
</dbReference>
<proteinExistence type="predicted"/>
<protein>
    <submittedName>
        <fullName evidence="1">Uncharacterized protein</fullName>
    </submittedName>
</protein>
<dbReference type="AlphaFoldDB" id="A0A2P2Q3C9"/>
<accession>A0A2P2Q3C9</accession>
<reference evidence="1" key="1">
    <citation type="submission" date="2018-02" db="EMBL/GenBank/DDBJ databases">
        <title>Rhizophora mucronata_Transcriptome.</title>
        <authorList>
            <person name="Meera S.P."/>
            <person name="Sreeshan A."/>
            <person name="Augustine A."/>
        </authorList>
    </citation>
    <scope>NUCLEOTIDE SEQUENCE</scope>
    <source>
        <tissue evidence="1">Leaf</tissue>
    </source>
</reference>
<sequence length="48" mass="5552">MDYTNSWCLHSRHLSGSLLDFHRVISHLCRRNDVTNNGSLIQVHEASM</sequence>